<accession>A0A8J7L2B1</accession>
<reference evidence="2" key="1">
    <citation type="submission" date="2020-12" db="EMBL/GenBank/DDBJ databases">
        <title>M. sibirica DSM 26468T genome.</title>
        <authorList>
            <person name="Thieme N."/>
            <person name="Rettenmaier R."/>
            <person name="Zverlov V."/>
            <person name="Liebl W."/>
        </authorList>
    </citation>
    <scope>NUCLEOTIDE SEQUENCE</scope>
    <source>
        <strain evidence="2">DSM 26468</strain>
    </source>
</reference>
<feature type="coiled-coil region" evidence="1">
    <location>
        <begin position="72"/>
        <end position="99"/>
    </location>
</feature>
<gene>
    <name evidence="2" type="ORF">I5677_04845</name>
</gene>
<dbReference type="Proteomes" id="UP000623269">
    <property type="component" value="Unassembled WGS sequence"/>
</dbReference>
<keyword evidence="3" id="KW-1185">Reference proteome</keyword>
<sequence>MNDNMNYKSNKIDIKSSHYCFATLPPKQFSVLAGILGVVISDELSINEKNALGNFLVTVGQAILTEAAQEQALESNSNNMDLIEEINELKRQIELLKQSSKGM</sequence>
<dbReference type="RefSeq" id="WP_197660439.1">
    <property type="nucleotide sequence ID" value="NZ_JAEAGR010000003.1"/>
</dbReference>
<dbReference type="AlphaFoldDB" id="A0A8J7L2B1"/>
<proteinExistence type="predicted"/>
<comment type="caution">
    <text evidence="2">The sequence shown here is derived from an EMBL/GenBank/DDBJ whole genome shotgun (WGS) entry which is preliminary data.</text>
</comment>
<organism evidence="2 3">
    <name type="scientific">Mobilitalea sibirica</name>
    <dbReference type="NCBI Taxonomy" id="1462919"/>
    <lineage>
        <taxon>Bacteria</taxon>
        <taxon>Bacillati</taxon>
        <taxon>Bacillota</taxon>
        <taxon>Clostridia</taxon>
        <taxon>Lachnospirales</taxon>
        <taxon>Lachnospiraceae</taxon>
        <taxon>Mobilitalea</taxon>
    </lineage>
</organism>
<keyword evidence="1" id="KW-0175">Coiled coil</keyword>
<name>A0A8J7L2B1_9FIRM</name>
<evidence type="ECO:0000313" key="2">
    <source>
        <dbReference type="EMBL" id="MBH1940223.1"/>
    </source>
</evidence>
<protein>
    <submittedName>
        <fullName evidence="2">Uncharacterized protein</fullName>
    </submittedName>
</protein>
<evidence type="ECO:0000256" key="1">
    <source>
        <dbReference type="SAM" id="Coils"/>
    </source>
</evidence>
<dbReference type="EMBL" id="JAEAGR010000003">
    <property type="protein sequence ID" value="MBH1940223.1"/>
    <property type="molecule type" value="Genomic_DNA"/>
</dbReference>
<evidence type="ECO:0000313" key="3">
    <source>
        <dbReference type="Proteomes" id="UP000623269"/>
    </source>
</evidence>